<feature type="compositionally biased region" description="Polar residues" evidence="9">
    <location>
        <begin position="635"/>
        <end position="680"/>
    </location>
</feature>
<feature type="compositionally biased region" description="Polar residues" evidence="9">
    <location>
        <begin position="540"/>
        <end position="551"/>
    </location>
</feature>
<feature type="region of interest" description="Disordered" evidence="9">
    <location>
        <begin position="780"/>
        <end position="846"/>
    </location>
</feature>
<name>A0A1B6EBI3_9HEMI</name>
<feature type="domain" description="Potassium channel" evidence="11">
    <location>
        <begin position="90"/>
        <end position="152"/>
    </location>
</feature>
<protein>
    <recommendedName>
        <fullName evidence="11">Potassium channel domain-containing protein</fullName>
    </recommendedName>
</protein>
<dbReference type="GO" id="GO:0022841">
    <property type="term" value="F:potassium ion leak channel activity"/>
    <property type="evidence" value="ECO:0007669"/>
    <property type="project" value="TreeGrafter"/>
</dbReference>
<feature type="compositionally biased region" description="Polar residues" evidence="9">
    <location>
        <begin position="515"/>
        <end position="531"/>
    </location>
</feature>
<feature type="transmembrane region" description="Helical" evidence="10">
    <location>
        <begin position="209"/>
        <end position="227"/>
    </location>
</feature>
<evidence type="ECO:0000256" key="6">
    <source>
        <dbReference type="ARBA" id="ARBA00023136"/>
    </source>
</evidence>
<dbReference type="AlphaFoldDB" id="A0A1B6EBI3"/>
<keyword evidence="3 8" id="KW-0812">Transmembrane</keyword>
<dbReference type="PANTHER" id="PTHR11003">
    <property type="entry name" value="POTASSIUM CHANNEL, SUBFAMILY K"/>
    <property type="match status" value="1"/>
</dbReference>
<keyword evidence="2 8" id="KW-0813">Transport</keyword>
<dbReference type="EMBL" id="GEDC01002064">
    <property type="protein sequence ID" value="JAS35234.1"/>
    <property type="molecule type" value="Transcribed_RNA"/>
</dbReference>
<dbReference type="InterPro" id="IPR003280">
    <property type="entry name" value="2pore_dom_K_chnl"/>
</dbReference>
<dbReference type="PANTHER" id="PTHR11003:SF331">
    <property type="entry name" value="OPEN RECTIFIER POTASSIUM CHANNEL PROTEIN 1"/>
    <property type="match status" value="1"/>
</dbReference>
<keyword evidence="5 8" id="KW-0406">Ion transport</keyword>
<dbReference type="Gene3D" id="1.10.287.70">
    <property type="match status" value="1"/>
</dbReference>
<dbReference type="SUPFAM" id="SSF81324">
    <property type="entry name" value="Voltage-gated potassium channels"/>
    <property type="match status" value="2"/>
</dbReference>
<reference evidence="12" key="1">
    <citation type="submission" date="2015-12" db="EMBL/GenBank/DDBJ databases">
        <title>De novo transcriptome assembly of four potential Pierce s Disease insect vectors from Arizona vineyards.</title>
        <authorList>
            <person name="Tassone E.E."/>
        </authorList>
    </citation>
    <scope>NUCLEOTIDE SEQUENCE</scope>
</reference>
<comment type="similarity">
    <text evidence="8">Belongs to the two pore domain potassium channel (TC 1.A.1.8) family.</text>
</comment>
<evidence type="ECO:0000256" key="9">
    <source>
        <dbReference type="SAM" id="MobiDB-lite"/>
    </source>
</evidence>
<evidence type="ECO:0000256" key="7">
    <source>
        <dbReference type="ARBA" id="ARBA00023303"/>
    </source>
</evidence>
<dbReference type="GO" id="GO:0005886">
    <property type="term" value="C:plasma membrane"/>
    <property type="evidence" value="ECO:0007669"/>
    <property type="project" value="TreeGrafter"/>
</dbReference>
<feature type="region of interest" description="Disordered" evidence="9">
    <location>
        <begin position="635"/>
        <end position="683"/>
    </location>
</feature>
<organism evidence="12">
    <name type="scientific">Clastoptera arizonana</name>
    <name type="common">Arizona spittle bug</name>
    <dbReference type="NCBI Taxonomy" id="38151"/>
    <lineage>
        <taxon>Eukaryota</taxon>
        <taxon>Metazoa</taxon>
        <taxon>Ecdysozoa</taxon>
        <taxon>Arthropoda</taxon>
        <taxon>Hexapoda</taxon>
        <taxon>Insecta</taxon>
        <taxon>Pterygota</taxon>
        <taxon>Neoptera</taxon>
        <taxon>Paraneoptera</taxon>
        <taxon>Hemiptera</taxon>
        <taxon>Auchenorrhyncha</taxon>
        <taxon>Cercopoidea</taxon>
        <taxon>Clastopteridae</taxon>
        <taxon>Clastoptera</taxon>
    </lineage>
</organism>
<keyword evidence="7 8" id="KW-0407">Ion channel</keyword>
<evidence type="ECO:0000256" key="10">
    <source>
        <dbReference type="SAM" id="Phobius"/>
    </source>
</evidence>
<evidence type="ECO:0000256" key="1">
    <source>
        <dbReference type="ARBA" id="ARBA00004141"/>
    </source>
</evidence>
<keyword evidence="6 10" id="KW-0472">Membrane</keyword>
<proteinExistence type="inferred from homology"/>
<feature type="compositionally biased region" description="Polar residues" evidence="9">
    <location>
        <begin position="808"/>
        <end position="833"/>
    </location>
</feature>
<comment type="subcellular location">
    <subcellularLocation>
        <location evidence="1">Membrane</location>
        <topology evidence="1">Multi-pass membrane protein</topology>
    </subcellularLocation>
</comment>
<gene>
    <name evidence="12" type="ORF">g.24515</name>
</gene>
<feature type="region of interest" description="Disordered" evidence="9">
    <location>
        <begin position="510"/>
        <end position="576"/>
    </location>
</feature>
<feature type="compositionally biased region" description="Basic and acidic residues" evidence="9">
    <location>
        <begin position="834"/>
        <end position="844"/>
    </location>
</feature>
<accession>A0A1B6EBI3</accession>
<evidence type="ECO:0000259" key="11">
    <source>
        <dbReference type="Pfam" id="PF07885"/>
    </source>
</evidence>
<feature type="transmembrane region" description="Helical" evidence="10">
    <location>
        <begin position="6"/>
        <end position="27"/>
    </location>
</feature>
<dbReference type="Pfam" id="PF07885">
    <property type="entry name" value="Ion_trans_2"/>
    <property type="match status" value="2"/>
</dbReference>
<dbReference type="InterPro" id="IPR013099">
    <property type="entry name" value="K_chnl_dom"/>
</dbReference>
<dbReference type="PRINTS" id="PR01333">
    <property type="entry name" value="2POREKCHANEL"/>
</dbReference>
<evidence type="ECO:0000256" key="2">
    <source>
        <dbReference type="ARBA" id="ARBA00022448"/>
    </source>
</evidence>
<feature type="transmembrane region" description="Helical" evidence="10">
    <location>
        <begin position="132"/>
        <end position="157"/>
    </location>
</feature>
<sequence>MSIKEFLALVMFFLCFLLLGASIFYYVELPAEKRAREIERQQRDEIQDLLQKHYDNGIAKSQAEILEKLNEYCGKPFAFSTNNGTAIVTDNLDERPYIWNFYNCVLFVLYTVTTVGYGTIAPKTRHGRMIDVAYGLVGIPLTGIVMYQMSEYYGAVFDRAFKRRKEFYENNFQFFMDILRYLIPGIVIFFLIPAGFFSILEEDWYYDTGIYYAFITLTTVGYGDLVAGQLPIKTVEYEVYKIMILLWIFLGVGYMVMVVAMITKGMKSKRVRNVEKKLASAIKQTQNKIWREFAHEYSSVRRMMNEMYLLKIKPVYKHELEVRHFLSGNRRSLSAPNLTEWPVLRKREDSLLEDEDEGQQTYNQSRMNRRRAFSQNVIHPKLQRVMSDGDLSHIDRNATFGAAGTNREPNALLARVVDALGVPIGSKYSLADDEYDTKYSKKQLKGVHGFSDAEVLASEKWPEQRSRTHSMSSPTFKRFSVSDEHRTWSGMNYQDTYDLMMMRENGNVIKMDSNPIKSSKASIEDQQQPPKSTVRRMSMAVNNFFNPSNKTKPLERKDSKKKQRGGQAEETPESMLEQINYLSHTSGRRASMFSALTNELAPTGPDGTVPFSPILENTSVADFLRLISSLQSRLDPNLPLTQDSLNTTKSNMAKETPLSSLFTQSRPSNEQSESIQNPKDSLSVPESILRRRLSINPTNKSLWLRNRLPSERRFSLIPPMDVDHPSSQRKSFYDVVKERYASQSRLPGDDDKSITSPINQRLRRMSLSGSARYISSKIQNRDGIRSSKRSNFANSQNRRKFSIHPVESVTNNSDQSPSNIAIGSTNNKNTIDSKLNEDQDRKMSTDSLEDVVVVRL</sequence>
<feature type="transmembrane region" description="Helical" evidence="10">
    <location>
        <begin position="239"/>
        <end position="262"/>
    </location>
</feature>
<evidence type="ECO:0000256" key="3">
    <source>
        <dbReference type="ARBA" id="ARBA00022692"/>
    </source>
</evidence>
<feature type="domain" description="Potassium channel" evidence="11">
    <location>
        <begin position="186"/>
        <end position="264"/>
    </location>
</feature>
<evidence type="ECO:0000256" key="8">
    <source>
        <dbReference type="RuleBase" id="RU003857"/>
    </source>
</evidence>
<keyword evidence="4 10" id="KW-1133">Transmembrane helix</keyword>
<dbReference type="GO" id="GO:0030322">
    <property type="term" value="P:stabilization of membrane potential"/>
    <property type="evidence" value="ECO:0007669"/>
    <property type="project" value="TreeGrafter"/>
</dbReference>
<evidence type="ECO:0000256" key="4">
    <source>
        <dbReference type="ARBA" id="ARBA00022989"/>
    </source>
</evidence>
<feature type="transmembrane region" description="Helical" evidence="10">
    <location>
        <begin position="101"/>
        <end position="120"/>
    </location>
</feature>
<feature type="transmembrane region" description="Helical" evidence="10">
    <location>
        <begin position="178"/>
        <end position="197"/>
    </location>
</feature>
<evidence type="ECO:0000313" key="12">
    <source>
        <dbReference type="EMBL" id="JAS35234.1"/>
    </source>
</evidence>
<evidence type="ECO:0000256" key="5">
    <source>
        <dbReference type="ARBA" id="ARBA00023065"/>
    </source>
</evidence>
<dbReference type="GO" id="GO:0015271">
    <property type="term" value="F:outward rectifier potassium channel activity"/>
    <property type="evidence" value="ECO:0007669"/>
    <property type="project" value="TreeGrafter"/>
</dbReference>